<dbReference type="EMBL" id="MNCJ02000325">
    <property type="protein sequence ID" value="KAF5786356.1"/>
    <property type="molecule type" value="Genomic_DNA"/>
</dbReference>
<reference evidence="2" key="2">
    <citation type="submission" date="2017-02" db="EMBL/GenBank/DDBJ databases">
        <title>Sunflower complete genome.</title>
        <authorList>
            <person name="Langlade N."/>
            <person name="Munos S."/>
        </authorList>
    </citation>
    <scope>NUCLEOTIDE SEQUENCE [LARGE SCALE GENOMIC DNA]</scope>
    <source>
        <tissue evidence="2">Leaves</tissue>
    </source>
</reference>
<organism evidence="2 3">
    <name type="scientific">Helianthus annuus</name>
    <name type="common">Common sunflower</name>
    <dbReference type="NCBI Taxonomy" id="4232"/>
    <lineage>
        <taxon>Eukaryota</taxon>
        <taxon>Viridiplantae</taxon>
        <taxon>Streptophyta</taxon>
        <taxon>Embryophyta</taxon>
        <taxon>Tracheophyta</taxon>
        <taxon>Spermatophyta</taxon>
        <taxon>Magnoliopsida</taxon>
        <taxon>eudicotyledons</taxon>
        <taxon>Gunneridae</taxon>
        <taxon>Pentapetalae</taxon>
        <taxon>asterids</taxon>
        <taxon>campanulids</taxon>
        <taxon>Asterales</taxon>
        <taxon>Asteraceae</taxon>
        <taxon>Asteroideae</taxon>
        <taxon>Heliantheae alliance</taxon>
        <taxon>Heliantheae</taxon>
        <taxon>Helianthus</taxon>
    </lineage>
</organism>
<name>A0A251TK29_HELAN</name>
<protein>
    <submittedName>
        <fullName evidence="2">Uncharacterized protein</fullName>
    </submittedName>
</protein>
<keyword evidence="3" id="KW-1185">Reference proteome</keyword>
<reference evidence="1 3" key="1">
    <citation type="journal article" date="2017" name="Nature">
        <title>The sunflower genome provides insights into oil metabolism, flowering and Asterid evolution.</title>
        <authorList>
            <person name="Badouin H."/>
            <person name="Gouzy J."/>
            <person name="Grassa C.J."/>
            <person name="Murat F."/>
            <person name="Staton S.E."/>
            <person name="Cottret L."/>
            <person name="Lelandais-Briere C."/>
            <person name="Owens G.L."/>
            <person name="Carrere S."/>
            <person name="Mayjonade B."/>
            <person name="Legrand L."/>
            <person name="Gill N."/>
            <person name="Kane N.C."/>
            <person name="Bowers J.E."/>
            <person name="Hubner S."/>
            <person name="Bellec A."/>
            <person name="Berard A."/>
            <person name="Berges H."/>
            <person name="Blanchet N."/>
            <person name="Boniface M.C."/>
            <person name="Brunel D."/>
            <person name="Catrice O."/>
            <person name="Chaidir N."/>
            <person name="Claudel C."/>
            <person name="Donnadieu C."/>
            <person name="Faraut T."/>
            <person name="Fievet G."/>
            <person name="Helmstetter N."/>
            <person name="King M."/>
            <person name="Knapp S.J."/>
            <person name="Lai Z."/>
            <person name="Le Paslier M.C."/>
            <person name="Lippi Y."/>
            <person name="Lorenzon L."/>
            <person name="Mandel J.R."/>
            <person name="Marage G."/>
            <person name="Marchand G."/>
            <person name="Marquand E."/>
            <person name="Bret-Mestries E."/>
            <person name="Morien E."/>
            <person name="Nambeesan S."/>
            <person name="Nguyen T."/>
            <person name="Pegot-Espagnet P."/>
            <person name="Pouilly N."/>
            <person name="Raftis F."/>
            <person name="Sallet E."/>
            <person name="Schiex T."/>
            <person name="Thomas J."/>
            <person name="Vandecasteele C."/>
            <person name="Vares D."/>
            <person name="Vear F."/>
            <person name="Vautrin S."/>
            <person name="Crespi M."/>
            <person name="Mangin B."/>
            <person name="Burke J.M."/>
            <person name="Salse J."/>
            <person name="Munos S."/>
            <person name="Vincourt P."/>
            <person name="Rieseberg L.H."/>
            <person name="Langlade N.B."/>
        </authorList>
    </citation>
    <scope>NUCLEOTIDE SEQUENCE [LARGE SCALE GENOMIC DNA]</scope>
    <source>
        <strain evidence="3">cv. SF193</strain>
        <tissue evidence="1">Leaves</tissue>
    </source>
</reference>
<evidence type="ECO:0000313" key="1">
    <source>
        <dbReference type="EMBL" id="KAF5786356.1"/>
    </source>
</evidence>
<evidence type="ECO:0000313" key="2">
    <source>
        <dbReference type="EMBL" id="OTG11234.1"/>
    </source>
</evidence>
<reference evidence="1" key="3">
    <citation type="submission" date="2020-06" db="EMBL/GenBank/DDBJ databases">
        <title>Helianthus annuus Genome sequencing and assembly Release 2.</title>
        <authorList>
            <person name="Gouzy J."/>
            <person name="Langlade N."/>
            <person name="Munos S."/>
        </authorList>
    </citation>
    <scope>NUCLEOTIDE SEQUENCE</scope>
    <source>
        <tissue evidence="1">Leaves</tissue>
    </source>
</reference>
<dbReference type="AlphaFoldDB" id="A0A251TK29"/>
<gene>
    <name evidence="2" type="ORF">HannXRQ_Chr10g0296471</name>
    <name evidence="1" type="ORF">HanXRQr2_Chr10g0439941</name>
</gene>
<accession>A0A251TK29</accession>
<dbReference type="InParanoid" id="A0A251TK29"/>
<sequence length="60" mass="6883">MLMLCGPRETQVQALYKGGIGCLFQFVTQCESQLEASWTALKAWKSGYKSYLNKRKCLFQ</sequence>
<dbReference type="EMBL" id="CM007899">
    <property type="protein sequence ID" value="OTG11234.1"/>
    <property type="molecule type" value="Genomic_DNA"/>
</dbReference>
<proteinExistence type="predicted"/>
<dbReference type="Gramene" id="mRNA:HanXRQr2_Chr10g0439941">
    <property type="protein sequence ID" value="mRNA:HanXRQr2_Chr10g0439941"/>
    <property type="gene ID" value="HanXRQr2_Chr10g0439941"/>
</dbReference>
<evidence type="ECO:0000313" key="3">
    <source>
        <dbReference type="Proteomes" id="UP000215914"/>
    </source>
</evidence>
<dbReference type="Proteomes" id="UP000215914">
    <property type="component" value="Chromosome 10"/>
</dbReference>